<evidence type="ECO:0000256" key="7">
    <source>
        <dbReference type="ARBA" id="ARBA00022785"/>
    </source>
</evidence>
<evidence type="ECO:0000313" key="14">
    <source>
        <dbReference type="EMBL" id="MST68351.1"/>
    </source>
</evidence>
<dbReference type="HAMAP" id="MF_00113">
    <property type="entry name" value="QueA"/>
    <property type="match status" value="1"/>
</dbReference>
<dbReference type="FunFam" id="3.40.1780.10:FF:000001">
    <property type="entry name" value="S-adenosylmethionine:tRNA ribosyltransferase-isomerase"/>
    <property type="match status" value="1"/>
</dbReference>
<dbReference type="EMBL" id="VUNB01000001">
    <property type="protein sequence ID" value="MST68351.1"/>
    <property type="molecule type" value="Genomic_DNA"/>
</dbReference>
<evidence type="ECO:0000256" key="9">
    <source>
        <dbReference type="ARBA" id="ARBA00061210"/>
    </source>
</evidence>
<comment type="similarity">
    <text evidence="9 13">Belongs to the QueA family.</text>
</comment>
<evidence type="ECO:0000256" key="2">
    <source>
        <dbReference type="ARBA" id="ARBA00004691"/>
    </source>
</evidence>
<evidence type="ECO:0000256" key="3">
    <source>
        <dbReference type="ARBA" id="ARBA00011245"/>
    </source>
</evidence>
<comment type="pathway">
    <text evidence="2 13">tRNA modification; tRNA-queuosine biosynthesis.</text>
</comment>
<evidence type="ECO:0000256" key="4">
    <source>
        <dbReference type="ARBA" id="ARBA00022490"/>
    </source>
</evidence>
<dbReference type="EC" id="2.4.99.17" evidence="10 13"/>
<keyword evidence="5 13" id="KW-0808">Transferase</keyword>
<accession>A0A6A8M5Z0</accession>
<dbReference type="Gene3D" id="2.40.10.240">
    <property type="entry name" value="QueA-like"/>
    <property type="match status" value="1"/>
</dbReference>
<dbReference type="RefSeq" id="WP_154571814.1">
    <property type="nucleotide sequence ID" value="NZ_VUNB01000001.1"/>
</dbReference>
<dbReference type="NCBIfam" id="NF001140">
    <property type="entry name" value="PRK00147.1"/>
    <property type="match status" value="1"/>
</dbReference>
<dbReference type="UniPathway" id="UPA00392"/>
<dbReference type="Pfam" id="PF02547">
    <property type="entry name" value="Queuosine_synth"/>
    <property type="match status" value="1"/>
</dbReference>
<proteinExistence type="inferred from homology"/>
<dbReference type="SUPFAM" id="SSF111337">
    <property type="entry name" value="QueA-like"/>
    <property type="match status" value="1"/>
</dbReference>
<keyword evidence="14" id="KW-0413">Isomerase</keyword>
<protein>
    <recommendedName>
        <fullName evidence="11 13">S-adenosylmethionine:tRNA ribosyltransferase-isomerase</fullName>
        <ecNumber evidence="10 13">2.4.99.17</ecNumber>
    </recommendedName>
    <alternativeName>
        <fullName evidence="12 13">Queuosine biosynthesis protein QueA</fullName>
    </alternativeName>
</protein>
<dbReference type="NCBIfam" id="TIGR00113">
    <property type="entry name" value="queA"/>
    <property type="match status" value="1"/>
</dbReference>
<evidence type="ECO:0000256" key="10">
    <source>
        <dbReference type="ARBA" id="ARBA00066503"/>
    </source>
</evidence>
<comment type="subcellular location">
    <subcellularLocation>
        <location evidence="1 13">Cytoplasm</location>
    </subcellularLocation>
</comment>
<dbReference type="InterPro" id="IPR036100">
    <property type="entry name" value="QueA_sf"/>
</dbReference>
<dbReference type="AlphaFoldDB" id="A0A6A8M5Z0"/>
<dbReference type="PANTHER" id="PTHR30307">
    <property type="entry name" value="S-ADENOSYLMETHIONINE:TRNA RIBOSYLTRANSFERASE-ISOMERASE"/>
    <property type="match status" value="1"/>
</dbReference>
<evidence type="ECO:0000256" key="12">
    <source>
        <dbReference type="ARBA" id="ARBA00076160"/>
    </source>
</evidence>
<dbReference type="InterPro" id="IPR042118">
    <property type="entry name" value="QueA_dom1"/>
</dbReference>
<comment type="caution">
    <text evidence="14">The sequence shown here is derived from an EMBL/GenBank/DDBJ whole genome shotgun (WGS) entry which is preliminary data.</text>
</comment>
<evidence type="ECO:0000256" key="6">
    <source>
        <dbReference type="ARBA" id="ARBA00022691"/>
    </source>
</evidence>
<reference evidence="14" key="1">
    <citation type="submission" date="2019-09" db="EMBL/GenBank/DDBJ databases">
        <title>In-depth cultivation of the pig gut microbiome towards novel bacterial diversity and tailored functional studies.</title>
        <authorList>
            <person name="Wylensek D."/>
            <person name="Hitch T.C.A."/>
            <person name="Clavel T."/>
        </authorList>
    </citation>
    <scope>NUCLEOTIDE SEQUENCE</scope>
    <source>
        <strain evidence="14">RF-744-FAT-WT-3</strain>
    </source>
</reference>
<evidence type="ECO:0000256" key="1">
    <source>
        <dbReference type="ARBA" id="ARBA00004496"/>
    </source>
</evidence>
<keyword evidence="6 13" id="KW-0949">S-adenosyl-L-methionine</keyword>
<name>A0A6A8M5Z0_9FIRM</name>
<dbReference type="InterPro" id="IPR042119">
    <property type="entry name" value="QueA_dom2"/>
</dbReference>
<dbReference type="GO" id="GO:0008616">
    <property type="term" value="P:tRNA queuosine(34) biosynthetic process"/>
    <property type="evidence" value="ECO:0007669"/>
    <property type="project" value="UniProtKB-UniRule"/>
</dbReference>
<evidence type="ECO:0000256" key="13">
    <source>
        <dbReference type="HAMAP-Rule" id="MF_00113"/>
    </source>
</evidence>
<comment type="catalytic activity">
    <reaction evidence="8 13">
        <text>7-aminomethyl-7-carbaguanosine(34) in tRNA + S-adenosyl-L-methionine = epoxyqueuosine(34) in tRNA + adenine + L-methionine + 2 H(+)</text>
        <dbReference type="Rhea" id="RHEA:32155"/>
        <dbReference type="Rhea" id="RHEA-COMP:10342"/>
        <dbReference type="Rhea" id="RHEA-COMP:18582"/>
        <dbReference type="ChEBI" id="CHEBI:15378"/>
        <dbReference type="ChEBI" id="CHEBI:16708"/>
        <dbReference type="ChEBI" id="CHEBI:57844"/>
        <dbReference type="ChEBI" id="CHEBI:59789"/>
        <dbReference type="ChEBI" id="CHEBI:82833"/>
        <dbReference type="ChEBI" id="CHEBI:194443"/>
        <dbReference type="EC" id="2.4.99.17"/>
    </reaction>
</comment>
<dbReference type="InterPro" id="IPR003699">
    <property type="entry name" value="QueA"/>
</dbReference>
<keyword evidence="7 13" id="KW-0671">Queuosine biosynthesis</keyword>
<comment type="subunit">
    <text evidence="3 13">Monomer.</text>
</comment>
<dbReference type="PANTHER" id="PTHR30307:SF0">
    <property type="entry name" value="S-ADENOSYLMETHIONINE:TRNA RIBOSYLTRANSFERASE-ISOMERASE"/>
    <property type="match status" value="1"/>
</dbReference>
<dbReference type="GO" id="GO:0051075">
    <property type="term" value="F:S-adenosylmethionine:tRNA ribosyltransferase-isomerase activity"/>
    <property type="evidence" value="ECO:0007669"/>
    <property type="project" value="UniProtKB-EC"/>
</dbReference>
<evidence type="ECO:0000256" key="11">
    <source>
        <dbReference type="ARBA" id="ARBA00069325"/>
    </source>
</evidence>
<comment type="function">
    <text evidence="13">Transfers and isomerizes the ribose moiety from AdoMet to the 7-aminomethyl group of 7-deazaguanine (preQ1-tRNA) to give epoxyqueuosine (oQ-tRNA).</text>
</comment>
<gene>
    <name evidence="13 14" type="primary">queA</name>
    <name evidence="14" type="ORF">FYJ66_01915</name>
</gene>
<evidence type="ECO:0000256" key="5">
    <source>
        <dbReference type="ARBA" id="ARBA00022679"/>
    </source>
</evidence>
<organism evidence="14">
    <name type="scientific">Baileyella intestinalis</name>
    <dbReference type="NCBI Taxonomy" id="2606709"/>
    <lineage>
        <taxon>Bacteria</taxon>
        <taxon>Bacillati</taxon>
        <taxon>Bacillota</taxon>
        <taxon>Clostridia</taxon>
        <taxon>Peptostreptococcales</taxon>
        <taxon>Anaerovoracaceae</taxon>
        <taxon>Baileyella</taxon>
    </lineage>
</organism>
<dbReference type="GO" id="GO:0005737">
    <property type="term" value="C:cytoplasm"/>
    <property type="evidence" value="ECO:0007669"/>
    <property type="project" value="UniProtKB-SubCell"/>
</dbReference>
<evidence type="ECO:0000256" key="8">
    <source>
        <dbReference type="ARBA" id="ARBA00052751"/>
    </source>
</evidence>
<sequence length="375" mass="43143">MKLEEFDYDLPQELIAQVPSQQRDHCRLMVLNREKGTIEHRHFYDIKEYLKPGDCLVLNDSRVIPARLFGRKAPTGAHIEFLLIKRIQGDRWEVMVRPGRRLKEGDVVVFGKEALQFDEDFKEKNSNEKSRDSGEPEHFFRGHIEGICNENDGTRIVRFEYSGIFMERLEELGSMPLPPYIERPADSSDKDRYQNVYSRIEGSVACPTAGLHFTRELLEELEDMGVTIAYVTLHVGIGTFRPVKCDNIEDHKMHFEEYSISTGNARIINQAIDEGRRIVSVGTTSTRTLESAAEKDPETGNYHVKAGHNSTGIFIYPGYEFKIVDALITNFHLPKSTLIMLISALYDKDKILEAYREAVKERYMFFSYGDAMLIE</sequence>
<keyword evidence="14" id="KW-0328">Glycosyltransferase</keyword>
<keyword evidence="4 13" id="KW-0963">Cytoplasm</keyword>
<dbReference type="Gene3D" id="3.40.1780.10">
    <property type="entry name" value="QueA-like"/>
    <property type="match status" value="1"/>
</dbReference>